<gene>
    <name evidence="2" type="ORF">GCK72_021757</name>
</gene>
<feature type="region of interest" description="Disordered" evidence="1">
    <location>
        <begin position="222"/>
        <end position="243"/>
    </location>
</feature>
<organism evidence="2">
    <name type="scientific">Caenorhabditis remanei</name>
    <name type="common">Caenorhabditis vulgaris</name>
    <dbReference type="NCBI Taxonomy" id="31234"/>
    <lineage>
        <taxon>Eukaryota</taxon>
        <taxon>Metazoa</taxon>
        <taxon>Ecdysozoa</taxon>
        <taxon>Nematoda</taxon>
        <taxon>Chromadorea</taxon>
        <taxon>Rhabditida</taxon>
        <taxon>Rhabditina</taxon>
        <taxon>Rhabditomorpha</taxon>
        <taxon>Rhabditoidea</taxon>
        <taxon>Rhabditidae</taxon>
        <taxon>Peloderinae</taxon>
        <taxon>Caenorhabditis</taxon>
    </lineage>
</organism>
<protein>
    <submittedName>
        <fullName evidence="2">Uncharacterized protein</fullName>
    </submittedName>
</protein>
<comment type="caution">
    <text evidence="2">The sequence shown here is derived from an EMBL/GenBank/DDBJ whole genome shotgun (WGS) entry which is preliminary data.</text>
</comment>
<dbReference type="EMBL" id="WUAV01000005">
    <property type="protein sequence ID" value="KAF1755188.1"/>
    <property type="molecule type" value="Genomic_DNA"/>
</dbReference>
<sequence>MNSRNYETHVPPLASNTVTIATSSTGQGRLQQQFTGIRPLNSVPMRQVPIRKVAHDGGGGASTSSAQFLQIKEEVDDGFGTPTCSSGPLIASTSNSFQQYQRGGPTGGGGATVTSGALVMNNNGDRSSMAMDQPAPVNLAAKVAEVFLTAGHAFQKLGDLTLQLHTTTDVDESKWSEKEVDNLKNALTRFAHDLDQISSAVQNRSTRLVKNEIKRRHMLAADDSQQAPKRMQMSGVGGVQGQPTGTYTTVNSVGMMSGHAVPLGQKRLGGGGLTMGKLMAARTMIPAARFTVTPIPGSASSSSGLHPSVVNSQSQSPSPAGMPQLQSQSGGPSTSSVGGASSSRIISTTTSGTTTPSGANSSTPTTMTRVMAPQLQHGGGGVTKNQNSVVKQRVMTPVTMSMPTSGALVLEHTD</sequence>
<dbReference type="GO" id="GO:0016589">
    <property type="term" value="C:NURF complex"/>
    <property type="evidence" value="ECO:0007669"/>
    <property type="project" value="TreeGrafter"/>
</dbReference>
<accession>A0A6A5GJ11</accession>
<dbReference type="Proteomes" id="UP000483820">
    <property type="component" value="Chromosome V"/>
</dbReference>
<dbReference type="PANTHER" id="PTHR21397">
    <property type="entry name" value="CHROMATIN COMPLEXES SUBUNIT BAP18-RELATED"/>
    <property type="match status" value="1"/>
</dbReference>
<reference evidence="2" key="1">
    <citation type="submission" date="2019-12" db="EMBL/GenBank/DDBJ databases">
        <title>Chromosome-level assembly of the Caenorhabditis remanei genome.</title>
        <authorList>
            <person name="Teterina A.A."/>
            <person name="Willis J.H."/>
            <person name="Phillips P.C."/>
        </authorList>
    </citation>
    <scope>NUCLEOTIDE SEQUENCE [LARGE SCALE GENOMIC DNA]</scope>
    <source>
        <strain evidence="2">PX506</strain>
        <tissue evidence="2">Whole organism</tissue>
    </source>
</reference>
<name>A0A6A5GJ11_CAERE</name>
<dbReference type="GeneID" id="9808201"/>
<dbReference type="AlphaFoldDB" id="A0A6A5GJ11"/>
<dbReference type="KEGG" id="crq:GCK72_021757"/>
<dbReference type="PANTHER" id="PTHR21397:SF2">
    <property type="entry name" value="CHROMATIN COMPLEXES SUBUNIT BAP18"/>
    <property type="match status" value="1"/>
</dbReference>
<feature type="compositionally biased region" description="Low complexity" evidence="1">
    <location>
        <begin position="296"/>
        <end position="319"/>
    </location>
</feature>
<feature type="region of interest" description="Disordered" evidence="1">
    <location>
        <begin position="296"/>
        <end position="366"/>
    </location>
</feature>
<dbReference type="CTD" id="9808201"/>
<proteinExistence type="predicted"/>
<feature type="compositionally biased region" description="Low complexity" evidence="1">
    <location>
        <begin position="327"/>
        <end position="366"/>
    </location>
</feature>
<dbReference type="GO" id="GO:0071339">
    <property type="term" value="C:MLL1 complex"/>
    <property type="evidence" value="ECO:0007669"/>
    <property type="project" value="TreeGrafter"/>
</dbReference>
<evidence type="ECO:0000256" key="1">
    <source>
        <dbReference type="SAM" id="MobiDB-lite"/>
    </source>
</evidence>
<evidence type="ECO:0000313" key="2">
    <source>
        <dbReference type="EMBL" id="KAF1755188.1"/>
    </source>
</evidence>
<dbReference type="RefSeq" id="XP_053583391.1">
    <property type="nucleotide sequence ID" value="XM_053734478.1"/>
</dbReference>